<reference evidence="11" key="1">
    <citation type="submission" date="2020-10" db="EMBL/GenBank/DDBJ databases">
        <authorList>
            <person name="Gilroy R."/>
        </authorList>
    </citation>
    <scope>NUCLEOTIDE SEQUENCE</scope>
    <source>
        <strain evidence="11">CHK190-19873</strain>
    </source>
</reference>
<dbReference type="GO" id="GO:0003684">
    <property type="term" value="F:damaged DNA binding"/>
    <property type="evidence" value="ECO:0007669"/>
    <property type="project" value="InterPro"/>
</dbReference>
<dbReference type="GO" id="GO:0006289">
    <property type="term" value="P:nucleotide-excision repair"/>
    <property type="evidence" value="ECO:0007669"/>
    <property type="project" value="InterPro"/>
</dbReference>
<dbReference type="Pfam" id="PF07934">
    <property type="entry name" value="OGG_N"/>
    <property type="match status" value="1"/>
</dbReference>
<protein>
    <recommendedName>
        <fullName evidence="2">DNA-(apurinic or apyrimidinic site) lyase</fullName>
        <ecNumber evidence="2">4.2.99.18</ecNumber>
    </recommendedName>
</protein>
<proteinExistence type="inferred from homology"/>
<keyword evidence="8" id="KW-0326">Glycosidase</keyword>
<name>A0A9D1JKR3_9FIRM</name>
<dbReference type="GO" id="GO:0008534">
    <property type="term" value="F:oxidized purine nucleobase lesion DNA N-glycosylase activity"/>
    <property type="evidence" value="ECO:0007669"/>
    <property type="project" value="InterPro"/>
</dbReference>
<dbReference type="GO" id="GO:0140078">
    <property type="term" value="F:class I DNA-(apurinic or apyrimidinic site) endonuclease activity"/>
    <property type="evidence" value="ECO:0007669"/>
    <property type="project" value="UniProtKB-EC"/>
</dbReference>
<dbReference type="PANTHER" id="PTHR10242">
    <property type="entry name" value="8-OXOGUANINE DNA GLYCOSYLASE"/>
    <property type="match status" value="1"/>
</dbReference>
<dbReference type="InterPro" id="IPR011257">
    <property type="entry name" value="DNA_glycosylase"/>
</dbReference>
<dbReference type="Gene3D" id="1.10.340.30">
    <property type="entry name" value="Hypothetical protein, domain 2"/>
    <property type="match status" value="1"/>
</dbReference>
<evidence type="ECO:0000313" key="11">
    <source>
        <dbReference type="EMBL" id="HIS31654.1"/>
    </source>
</evidence>
<sequence>MITIKKKCFSIGQICESGQCFRLTRTGEGRYELIALGNRLVIEEEGESVRLFCSEDVFADRWRAYFDLDTSYEEVLSRIDPDDGFLVRAARFGGGIRILKQDVWEMIITFILSQQNNIPRIRRLVRTVCEHYGEAKKDRDGTAYYAFPTAEALAKASEEELRSLKLGYRSRYIRETAASIAAGEVDLEGIKSLSYEEARRELLTLSGIGQKVADCICLFGLHHLAAFPMDTHILQILKREYPDGFPFARYRDCAGIMQQYLFYYEVNAKKE</sequence>
<evidence type="ECO:0000256" key="2">
    <source>
        <dbReference type="ARBA" id="ARBA00012720"/>
    </source>
</evidence>
<accession>A0A9D1JKR3</accession>
<evidence type="ECO:0000259" key="10">
    <source>
        <dbReference type="SMART" id="SM00478"/>
    </source>
</evidence>
<keyword evidence="3" id="KW-0227">DNA damage</keyword>
<keyword evidence="7" id="KW-0511">Multifunctional enzyme</keyword>
<evidence type="ECO:0000256" key="5">
    <source>
        <dbReference type="ARBA" id="ARBA00023204"/>
    </source>
</evidence>
<dbReference type="InterPro" id="IPR012904">
    <property type="entry name" value="OGG_N"/>
</dbReference>
<dbReference type="SMART" id="SM00478">
    <property type="entry name" value="ENDO3c"/>
    <property type="match status" value="1"/>
</dbReference>
<dbReference type="AlphaFoldDB" id="A0A9D1JKR3"/>
<dbReference type="CDD" id="cd00056">
    <property type="entry name" value="ENDO3c"/>
    <property type="match status" value="1"/>
</dbReference>
<keyword evidence="6" id="KW-0456">Lyase</keyword>
<dbReference type="GO" id="GO:0006284">
    <property type="term" value="P:base-excision repair"/>
    <property type="evidence" value="ECO:0007669"/>
    <property type="project" value="InterPro"/>
</dbReference>
<evidence type="ECO:0000313" key="12">
    <source>
        <dbReference type="Proteomes" id="UP000823935"/>
    </source>
</evidence>
<dbReference type="InterPro" id="IPR023170">
    <property type="entry name" value="HhH_base_excis_C"/>
</dbReference>
<dbReference type="Gene3D" id="3.30.310.260">
    <property type="match status" value="1"/>
</dbReference>
<evidence type="ECO:0000256" key="6">
    <source>
        <dbReference type="ARBA" id="ARBA00023239"/>
    </source>
</evidence>
<feature type="domain" description="HhH-GPD" evidence="10">
    <location>
        <begin position="112"/>
        <end position="266"/>
    </location>
</feature>
<evidence type="ECO:0000256" key="4">
    <source>
        <dbReference type="ARBA" id="ARBA00022801"/>
    </source>
</evidence>
<comment type="caution">
    <text evidence="11">The sequence shown here is derived from an EMBL/GenBank/DDBJ whole genome shotgun (WGS) entry which is preliminary data.</text>
</comment>
<dbReference type="Proteomes" id="UP000823935">
    <property type="component" value="Unassembled WGS sequence"/>
</dbReference>
<evidence type="ECO:0000256" key="1">
    <source>
        <dbReference type="ARBA" id="ARBA00010679"/>
    </source>
</evidence>
<dbReference type="SUPFAM" id="SSF55945">
    <property type="entry name" value="TATA-box binding protein-like"/>
    <property type="match status" value="1"/>
</dbReference>
<comment type="similarity">
    <text evidence="1">Belongs to the type-1 OGG1 family.</text>
</comment>
<keyword evidence="5" id="KW-0234">DNA repair</keyword>
<evidence type="ECO:0000256" key="3">
    <source>
        <dbReference type="ARBA" id="ARBA00022763"/>
    </source>
</evidence>
<dbReference type="PANTHER" id="PTHR10242:SF2">
    <property type="entry name" value="N-GLYCOSYLASE_DNA LYASE"/>
    <property type="match status" value="1"/>
</dbReference>
<dbReference type="EC" id="4.2.99.18" evidence="2"/>
<evidence type="ECO:0000256" key="7">
    <source>
        <dbReference type="ARBA" id="ARBA00023268"/>
    </source>
</evidence>
<evidence type="ECO:0000256" key="8">
    <source>
        <dbReference type="ARBA" id="ARBA00023295"/>
    </source>
</evidence>
<gene>
    <name evidence="11" type="ORF">IAB44_08950</name>
</gene>
<organism evidence="11 12">
    <name type="scientific">Candidatus Limivivens intestinipullorum</name>
    <dbReference type="NCBI Taxonomy" id="2840858"/>
    <lineage>
        <taxon>Bacteria</taxon>
        <taxon>Bacillati</taxon>
        <taxon>Bacillota</taxon>
        <taxon>Clostridia</taxon>
        <taxon>Lachnospirales</taxon>
        <taxon>Lachnospiraceae</taxon>
        <taxon>Lachnospiraceae incertae sedis</taxon>
        <taxon>Candidatus Limivivens</taxon>
    </lineage>
</organism>
<evidence type="ECO:0000256" key="9">
    <source>
        <dbReference type="ARBA" id="ARBA00044632"/>
    </source>
</evidence>
<dbReference type="InterPro" id="IPR003265">
    <property type="entry name" value="HhH-GPD_domain"/>
</dbReference>
<comment type="catalytic activity">
    <reaction evidence="9">
        <text>2'-deoxyribonucleotide-(2'-deoxyribose 5'-phosphate)-2'-deoxyribonucleotide-DNA = a 3'-end 2'-deoxyribonucleotide-(2,3-dehydro-2,3-deoxyribose 5'-phosphate)-DNA + a 5'-end 5'-phospho-2'-deoxyribonucleoside-DNA + H(+)</text>
        <dbReference type="Rhea" id="RHEA:66592"/>
        <dbReference type="Rhea" id="RHEA-COMP:13180"/>
        <dbReference type="Rhea" id="RHEA-COMP:16897"/>
        <dbReference type="Rhea" id="RHEA-COMP:17067"/>
        <dbReference type="ChEBI" id="CHEBI:15378"/>
        <dbReference type="ChEBI" id="CHEBI:136412"/>
        <dbReference type="ChEBI" id="CHEBI:157695"/>
        <dbReference type="ChEBI" id="CHEBI:167181"/>
        <dbReference type="EC" id="4.2.99.18"/>
    </reaction>
</comment>
<dbReference type="Pfam" id="PF00730">
    <property type="entry name" value="HhH-GPD"/>
    <property type="match status" value="1"/>
</dbReference>
<keyword evidence="4" id="KW-0378">Hydrolase</keyword>
<dbReference type="EMBL" id="DVIQ01000048">
    <property type="protein sequence ID" value="HIS31654.1"/>
    <property type="molecule type" value="Genomic_DNA"/>
</dbReference>
<dbReference type="Gene3D" id="1.10.1670.10">
    <property type="entry name" value="Helix-hairpin-Helix base-excision DNA repair enzymes (C-terminal)"/>
    <property type="match status" value="1"/>
</dbReference>
<dbReference type="SUPFAM" id="SSF48150">
    <property type="entry name" value="DNA-glycosylase"/>
    <property type="match status" value="1"/>
</dbReference>
<reference evidence="11" key="2">
    <citation type="journal article" date="2021" name="PeerJ">
        <title>Extensive microbial diversity within the chicken gut microbiome revealed by metagenomics and culture.</title>
        <authorList>
            <person name="Gilroy R."/>
            <person name="Ravi A."/>
            <person name="Getino M."/>
            <person name="Pursley I."/>
            <person name="Horton D.L."/>
            <person name="Alikhan N.F."/>
            <person name="Baker D."/>
            <person name="Gharbi K."/>
            <person name="Hall N."/>
            <person name="Watson M."/>
            <person name="Adriaenssens E.M."/>
            <person name="Foster-Nyarko E."/>
            <person name="Jarju S."/>
            <person name="Secka A."/>
            <person name="Antonio M."/>
            <person name="Oren A."/>
            <person name="Chaudhuri R.R."/>
            <person name="La Ragione R."/>
            <person name="Hildebrand F."/>
            <person name="Pallen M.J."/>
        </authorList>
    </citation>
    <scope>NUCLEOTIDE SEQUENCE</scope>
    <source>
        <strain evidence="11">CHK190-19873</strain>
    </source>
</reference>
<dbReference type="InterPro" id="IPR052054">
    <property type="entry name" value="Oxidative_DNA_repair_enzyme"/>
</dbReference>